<evidence type="ECO:0000256" key="2">
    <source>
        <dbReference type="ARBA" id="ARBA00022692"/>
    </source>
</evidence>
<organism evidence="7 8">
    <name type="scientific">Lacinutrix neustonica</name>
    <dbReference type="NCBI Taxonomy" id="2980107"/>
    <lineage>
        <taxon>Bacteria</taxon>
        <taxon>Pseudomonadati</taxon>
        <taxon>Bacteroidota</taxon>
        <taxon>Flavobacteriia</taxon>
        <taxon>Flavobacteriales</taxon>
        <taxon>Flavobacteriaceae</taxon>
        <taxon>Lacinutrix</taxon>
    </lineage>
</organism>
<evidence type="ECO:0000313" key="8">
    <source>
        <dbReference type="Proteomes" id="UP001164705"/>
    </source>
</evidence>
<evidence type="ECO:0000256" key="3">
    <source>
        <dbReference type="ARBA" id="ARBA00022989"/>
    </source>
</evidence>
<gene>
    <name evidence="7" type="ORF">N7U66_15400</name>
</gene>
<reference evidence="7" key="1">
    <citation type="submission" date="2022-11" db="EMBL/GenBank/DDBJ databases">
        <title>Lacinutrix neustonica HL-RS19T sp. nov., isolated from the surface microlayer sample of brackish Lake Shihwa.</title>
        <authorList>
            <person name="Choi J.Y."/>
            <person name="Hwang C.Y."/>
        </authorList>
    </citation>
    <scope>NUCLEOTIDE SEQUENCE</scope>
    <source>
        <strain evidence="7">HL-RS19</strain>
    </source>
</reference>
<protein>
    <submittedName>
        <fullName evidence="7">Translocation/assembly module TamB</fullName>
    </submittedName>
</protein>
<dbReference type="KEGG" id="lnu:N7U66_15400"/>
<keyword evidence="4" id="KW-0472">Membrane</keyword>
<keyword evidence="3" id="KW-1133">Transmembrane helix</keyword>
<evidence type="ECO:0000256" key="5">
    <source>
        <dbReference type="SAM" id="MobiDB-lite"/>
    </source>
</evidence>
<feature type="domain" description="Translocation and assembly module TamB C-terminal" evidence="6">
    <location>
        <begin position="643"/>
        <end position="1100"/>
    </location>
</feature>
<accession>A0A9E8N143</accession>
<dbReference type="Proteomes" id="UP001164705">
    <property type="component" value="Chromosome"/>
</dbReference>
<dbReference type="GO" id="GO:0005886">
    <property type="term" value="C:plasma membrane"/>
    <property type="evidence" value="ECO:0007669"/>
    <property type="project" value="InterPro"/>
</dbReference>
<evidence type="ECO:0000259" key="6">
    <source>
        <dbReference type="Pfam" id="PF04357"/>
    </source>
</evidence>
<comment type="subcellular location">
    <subcellularLocation>
        <location evidence="1">Membrane</location>
        <topology evidence="1">Single-pass membrane protein</topology>
    </subcellularLocation>
</comment>
<feature type="region of interest" description="Disordered" evidence="5">
    <location>
        <begin position="1118"/>
        <end position="1147"/>
    </location>
</feature>
<name>A0A9E8N143_9FLAO</name>
<dbReference type="AlphaFoldDB" id="A0A9E8N143"/>
<dbReference type="InterPro" id="IPR007452">
    <property type="entry name" value="TamB_C"/>
</dbReference>
<evidence type="ECO:0000313" key="7">
    <source>
        <dbReference type="EMBL" id="WAC03900.1"/>
    </source>
</evidence>
<dbReference type="Pfam" id="PF04357">
    <property type="entry name" value="TamB"/>
    <property type="match status" value="1"/>
</dbReference>
<proteinExistence type="predicted"/>
<dbReference type="PANTHER" id="PTHR36985:SF1">
    <property type="entry name" value="TRANSLOCATION AND ASSEMBLY MODULE SUBUNIT TAMB"/>
    <property type="match status" value="1"/>
</dbReference>
<evidence type="ECO:0000256" key="4">
    <source>
        <dbReference type="ARBA" id="ARBA00023136"/>
    </source>
</evidence>
<dbReference type="GO" id="GO:0009306">
    <property type="term" value="P:protein secretion"/>
    <property type="evidence" value="ECO:0007669"/>
    <property type="project" value="InterPro"/>
</dbReference>
<dbReference type="PANTHER" id="PTHR36985">
    <property type="entry name" value="TRANSLOCATION AND ASSEMBLY MODULE SUBUNIT TAMB"/>
    <property type="match status" value="1"/>
</dbReference>
<keyword evidence="8" id="KW-1185">Reference proteome</keyword>
<evidence type="ECO:0000256" key="1">
    <source>
        <dbReference type="ARBA" id="ARBA00004167"/>
    </source>
</evidence>
<keyword evidence="2" id="KW-0812">Transmembrane</keyword>
<dbReference type="EMBL" id="CP113088">
    <property type="protein sequence ID" value="WAC03900.1"/>
    <property type="molecule type" value="Genomic_DNA"/>
</dbReference>
<dbReference type="RefSeq" id="WP_267678540.1">
    <property type="nucleotide sequence ID" value="NZ_CP113088.1"/>
</dbReference>
<sequence length="1147" mass="127341">MNESEMGVSLPKAMAISGDANGGLKNIHTKSKITTSQGVVNIDGQFNSHNTISFDALVKVEAYKLNALLKNDALGTLSLTMNAKGQGQTVNTLDAKTETTISSFSYKTYAIKDLKIFGDFKNGTGIINSHYKDDHLNLDLNTLVVLDSIAPKAQIDLNLIGANLQGLGLMRRDIRTGLKLRATFKGNTEKYKFDANIDDGVVVYDNKTYLLGGIHASGFVRKDTTAVSFKNKMLAIDLQSNTDPKSFSVAIKDHLYSYFYRDAFIEDTLKHPVNLKLEGHIAQSPLLNEVFLVNVKDLDTIAITVDFKQKERQLRANITAPHINYSGNELDSLAFSLNTTKEDLSFNLGFNALKAGPIAIQKTVISGDQKNNEMLLTFTAYNDNKKLINVLSQIKGSRDNLQFHVLQKDLTFNEEPWTTPETNEIIYSTDKLEFNNFSISNGSQQVRITDKLPNVDKEHIALDFNNFRLDDFLSYFNTDKTLASGNINGEFILEEPFKDTGILADVDVREFEILKADLGKLSITGRSLGNNSYAFNTTVKGGAIDLDLVGDYLANEGGANLDLHLDINTFKMKALEKFSQGHLKETDGSFSGNFKVTGTTAEPQYKGQLNFDNAGFNVAMFNAAFTLENENIKMDNTGFSLSNFTIRDKNKNSLIVYGDIFTKSFLNPKFNLKLKAKDFQFLNATKEDNNFLYGTASFDASASLTGDLQIPKLEANATVGSNTDVTYVMPSAAVNVESRDGVVIFVNRENPDAILTQTEAQTATIKGFDIKTFLSVGKKATVTIIIDEDTGDYFKVSGHGDFDFRMKPNGAMNLVGVYNVDAGLYEMNLYNLVNRKFELAPGSKVSWAGDPFDAKLDVRAIYNLKASASPLMAPQISGADPSVRGKYRQVLPFYVYLNIDGELLQPKISFKLDMPESEQGAIGGQVYGRVQQVNQQEGELNRQVFSLLVLNRFYPEPGSDGSKGGFATVARSNLNDAVSDQLNVFSNKLLENSGFELDFGLDSYTDYQGNAPQDRTQLNIAAQKRLFDDRLIVRVGSEIDLQGSSSTGETTPLIGNVSIEYLLTENGRYKIKGFRRNEFENVIDGQTIVSGIGLIFTQEFNKFSELWDAILYNETKEEKLERDRLKAEQKKKDQEKIDPENEEINKQ</sequence>